<sequence>MKDDKCSMWMAEEPDEARSQIGIMLTALSNGKYEYFTIYRVPPDTEYDEFPDMDEVIQSRGYGQRFTVEVFQIGQDGLCRLFVVGHAQAANDCDECEQITAPDGAIDWVRPAEVLDLAEAISLFQHYYDHDCIPAGWHLRERPEFTREVDITD</sequence>
<proteinExistence type="predicted"/>
<dbReference type="GeneID" id="40724441"/>
<dbReference type="RefSeq" id="XP_029741746.1">
    <property type="nucleotide sequence ID" value="XM_029882145.1"/>
</dbReference>
<keyword evidence="2" id="KW-1185">Reference proteome</keyword>
<evidence type="ECO:0000313" key="2">
    <source>
        <dbReference type="Proteomes" id="UP000306050"/>
    </source>
</evidence>
<name>A0A4U7KY52_9BASI</name>
<dbReference type="Proteomes" id="UP000306050">
    <property type="component" value="Chromosome SGRAM_11"/>
</dbReference>
<protein>
    <submittedName>
        <fullName evidence="1">Uncharacterized protein</fullName>
    </submittedName>
</protein>
<dbReference type="EMBL" id="SRRM01000004">
    <property type="protein sequence ID" value="TKY89761.1"/>
    <property type="molecule type" value="Genomic_DNA"/>
</dbReference>
<reference evidence="1 2" key="1">
    <citation type="submission" date="2019-05" db="EMBL/GenBank/DDBJ databases">
        <title>Sporisorium graminicola CBS 10092 draft sequencing and annotation.</title>
        <authorList>
            <person name="Solano-Gonzalez S."/>
            <person name="Caddick M.X."/>
            <person name="Darby A."/>
        </authorList>
    </citation>
    <scope>NUCLEOTIDE SEQUENCE [LARGE SCALE GENOMIC DNA]</scope>
    <source>
        <strain evidence="1 2">CBS 10092</strain>
    </source>
</reference>
<gene>
    <name evidence="1" type="ORF">EX895_001546</name>
</gene>
<evidence type="ECO:0000313" key="1">
    <source>
        <dbReference type="EMBL" id="TKY89761.1"/>
    </source>
</evidence>
<organism evidence="1 2">
    <name type="scientific">Sporisorium graminicola</name>
    <dbReference type="NCBI Taxonomy" id="280036"/>
    <lineage>
        <taxon>Eukaryota</taxon>
        <taxon>Fungi</taxon>
        <taxon>Dikarya</taxon>
        <taxon>Basidiomycota</taxon>
        <taxon>Ustilaginomycotina</taxon>
        <taxon>Ustilaginomycetes</taxon>
        <taxon>Ustilaginales</taxon>
        <taxon>Ustilaginaceae</taxon>
        <taxon>Sporisorium</taxon>
    </lineage>
</organism>
<comment type="caution">
    <text evidence="1">The sequence shown here is derived from an EMBL/GenBank/DDBJ whole genome shotgun (WGS) entry which is preliminary data.</text>
</comment>
<dbReference type="AlphaFoldDB" id="A0A4U7KY52"/>
<dbReference type="KEGG" id="sgra:EX895_001546"/>
<accession>A0A4U7KY52</accession>